<dbReference type="EMBL" id="VUOB01000017">
    <property type="protein sequence ID" value="KAA2263421.1"/>
    <property type="molecule type" value="Genomic_DNA"/>
</dbReference>
<evidence type="ECO:0000313" key="2">
    <source>
        <dbReference type="Proteomes" id="UP000323454"/>
    </source>
</evidence>
<evidence type="ECO:0000313" key="1">
    <source>
        <dbReference type="EMBL" id="KAA2263421.1"/>
    </source>
</evidence>
<reference evidence="1 2" key="2">
    <citation type="submission" date="2019-09" db="EMBL/GenBank/DDBJ databases">
        <authorList>
            <person name="Jin C."/>
        </authorList>
    </citation>
    <scope>NUCLEOTIDE SEQUENCE [LARGE SCALE GENOMIC DNA]</scope>
    <source>
        <strain evidence="1 2">AN110305</strain>
    </source>
</reference>
<dbReference type="AlphaFoldDB" id="A0A5B2XKL1"/>
<dbReference type="Proteomes" id="UP000323454">
    <property type="component" value="Unassembled WGS sequence"/>
</dbReference>
<sequence length="76" mass="8020">MAVPDVQGTVATFARDTGGGTVLLDSGAELSFDGNAFARSGLRMLRLGQRVLLRVVDGRVTAITHISFPLPQDPLP</sequence>
<organism evidence="1 2">
    <name type="scientific">Solihabitans fulvus</name>
    <dbReference type="NCBI Taxonomy" id="1892852"/>
    <lineage>
        <taxon>Bacteria</taxon>
        <taxon>Bacillati</taxon>
        <taxon>Actinomycetota</taxon>
        <taxon>Actinomycetes</taxon>
        <taxon>Pseudonocardiales</taxon>
        <taxon>Pseudonocardiaceae</taxon>
        <taxon>Solihabitans</taxon>
    </lineage>
</organism>
<dbReference type="SUPFAM" id="SSF50249">
    <property type="entry name" value="Nucleic acid-binding proteins"/>
    <property type="match status" value="1"/>
</dbReference>
<reference evidence="1 2" key="1">
    <citation type="submission" date="2019-09" db="EMBL/GenBank/DDBJ databases">
        <title>Goodfellowia gen. nov., a new genus of the Pseudonocardineae related to Actinoalloteichus, containing Goodfellowia coeruleoviolacea gen. nov., comb. nov. gen. nov., comb. nov.</title>
        <authorList>
            <person name="Labeda D."/>
        </authorList>
    </citation>
    <scope>NUCLEOTIDE SEQUENCE [LARGE SCALE GENOMIC DNA]</scope>
    <source>
        <strain evidence="1 2">AN110305</strain>
    </source>
</reference>
<name>A0A5B2XKL1_9PSEU</name>
<gene>
    <name evidence="1" type="ORF">F0L68_10265</name>
</gene>
<keyword evidence="2" id="KW-1185">Reference proteome</keyword>
<dbReference type="OrthoDB" id="3830203at2"/>
<dbReference type="InterPro" id="IPR012340">
    <property type="entry name" value="NA-bd_OB-fold"/>
</dbReference>
<accession>A0A5B2XKL1</accession>
<protein>
    <submittedName>
        <fullName evidence="1">Cold-shock protein</fullName>
    </submittedName>
</protein>
<comment type="caution">
    <text evidence="1">The sequence shown here is derived from an EMBL/GenBank/DDBJ whole genome shotgun (WGS) entry which is preliminary data.</text>
</comment>
<proteinExistence type="predicted"/>